<name>A0A420D7H4_9FLAO</name>
<evidence type="ECO:0000313" key="3">
    <source>
        <dbReference type="Proteomes" id="UP000285906"/>
    </source>
</evidence>
<comment type="caution">
    <text evidence="2">The sequence shown here is derived from an EMBL/GenBank/DDBJ whole genome shotgun (WGS) entry which is preliminary data.</text>
</comment>
<feature type="transmembrane region" description="Helical" evidence="1">
    <location>
        <begin position="12"/>
        <end position="34"/>
    </location>
</feature>
<evidence type="ECO:0000256" key="1">
    <source>
        <dbReference type="SAM" id="Phobius"/>
    </source>
</evidence>
<dbReference type="Proteomes" id="UP000285906">
    <property type="component" value="Unassembled WGS sequence"/>
</dbReference>
<keyword evidence="1" id="KW-1133">Transmembrane helix</keyword>
<gene>
    <name evidence="2" type="ORF">BXY58_2416</name>
</gene>
<keyword evidence="1" id="KW-0812">Transmembrane</keyword>
<feature type="transmembrane region" description="Helical" evidence="1">
    <location>
        <begin position="40"/>
        <end position="57"/>
    </location>
</feature>
<sequence length="154" mass="18216">MKINNRKEIALAMYGFFLLLVLDILFLIFAKQFIVVSKAVLYSTSLLILLFCVWRLAMLKTFSLEVSEHILSVKYEHPLSHIHHPVLEVPLQKVLFFKVEKGIVNYFMVININTKRGMRSFYYRIGNLPEKNTEKLENISNFIKRSRMKFEDQL</sequence>
<evidence type="ECO:0000313" key="2">
    <source>
        <dbReference type="EMBL" id="RKE86600.1"/>
    </source>
</evidence>
<dbReference type="AlphaFoldDB" id="A0A420D7H4"/>
<organism evidence="2 3">
    <name type="scientific">Epilithonimonas arachidiradicis</name>
    <dbReference type="NCBI Taxonomy" id="1617282"/>
    <lineage>
        <taxon>Bacteria</taxon>
        <taxon>Pseudomonadati</taxon>
        <taxon>Bacteroidota</taxon>
        <taxon>Flavobacteriia</taxon>
        <taxon>Flavobacteriales</taxon>
        <taxon>Weeksellaceae</taxon>
        <taxon>Chryseobacterium group</taxon>
        <taxon>Epilithonimonas</taxon>
    </lineage>
</organism>
<evidence type="ECO:0008006" key="4">
    <source>
        <dbReference type="Google" id="ProtNLM"/>
    </source>
</evidence>
<keyword evidence="1" id="KW-0472">Membrane</keyword>
<protein>
    <recommendedName>
        <fullName evidence="4">PH (Pleckstrin Homology) domain-containing protein</fullName>
    </recommendedName>
</protein>
<accession>A0A420D7H4</accession>
<dbReference type="RefSeq" id="WP_147366842.1">
    <property type="nucleotide sequence ID" value="NZ_BMCW01000006.1"/>
</dbReference>
<dbReference type="OrthoDB" id="1261364at2"/>
<proteinExistence type="predicted"/>
<dbReference type="EMBL" id="RAQH01000007">
    <property type="protein sequence ID" value="RKE86600.1"/>
    <property type="molecule type" value="Genomic_DNA"/>
</dbReference>
<reference evidence="2 3" key="1">
    <citation type="submission" date="2018-09" db="EMBL/GenBank/DDBJ databases">
        <title>Genomic Encyclopedia of Archaeal and Bacterial Type Strains, Phase II (KMG-II): from individual species to whole genera.</title>
        <authorList>
            <person name="Goeker M."/>
        </authorList>
    </citation>
    <scope>NUCLEOTIDE SEQUENCE [LARGE SCALE GENOMIC DNA]</scope>
    <source>
        <strain evidence="2 3">DSM 27620</strain>
    </source>
</reference>